<dbReference type="OMA" id="CTVRVQL"/>
<feature type="domain" description="Alpha/beta hydrolase fold-3" evidence="2">
    <location>
        <begin position="83"/>
        <end position="292"/>
    </location>
</feature>
<dbReference type="InterPro" id="IPR013094">
    <property type="entry name" value="AB_hydrolase_3"/>
</dbReference>
<sequence length="326" mass="36816">MFKNFSLEREAADVCNNTCKPPFLYDLKPEEGRKAVDKVQDAPCYMYPCKVNERKMELSKELGTIRVFTLTPEKKTTEKLPIILYVHGAGWVFGGFHSHQKLAQEICNRTNSVVIFPEYTLCPEVKFPTPLEQCYAVLVKACKELADKEGWDTNNIVIAGDSAGGNMATALCMMAKQRNFPTIKRQVLYYPAIDARMDTGSYKEFAKDFYLSKDGMKWFWDAYLNGSKDMDNILASPARATANDVKGLPEAIIMNGEADVLRDEGEQYARTLRAAGVPVTHMRFQGMIHDFVMLNTLDNSKACRAAMDVSIDFINKSREAPQRPKQ</sequence>
<dbReference type="PANTHER" id="PTHR48081:SF14">
    <property type="entry name" value="ESTERASE_LIPASE_THIOESTERASE DOMAIN-CONTAINING PROTEIN"/>
    <property type="match status" value="1"/>
</dbReference>
<dbReference type="RefSeq" id="XP_003286199.1">
    <property type="nucleotide sequence ID" value="XM_003286151.1"/>
</dbReference>
<dbReference type="InterPro" id="IPR050300">
    <property type="entry name" value="GDXG_lipolytic_enzyme"/>
</dbReference>
<dbReference type="Pfam" id="PF07859">
    <property type="entry name" value="Abhydrolase_3"/>
    <property type="match status" value="1"/>
</dbReference>
<evidence type="ECO:0000313" key="3">
    <source>
        <dbReference type="EMBL" id="EGC37311.1"/>
    </source>
</evidence>
<dbReference type="InterPro" id="IPR029058">
    <property type="entry name" value="AB_hydrolase_fold"/>
</dbReference>
<dbReference type="KEGG" id="dpp:DICPUDRAFT_97308"/>
<protein>
    <recommendedName>
        <fullName evidence="2">Alpha/beta hydrolase fold-3 domain-containing protein</fullName>
    </recommendedName>
</protein>
<dbReference type="SUPFAM" id="SSF53474">
    <property type="entry name" value="alpha/beta-Hydrolases"/>
    <property type="match status" value="1"/>
</dbReference>
<evidence type="ECO:0000256" key="1">
    <source>
        <dbReference type="ARBA" id="ARBA00022801"/>
    </source>
</evidence>
<dbReference type="OrthoDB" id="17005at2759"/>
<dbReference type="AlphaFoldDB" id="F0ZFK1"/>
<dbReference type="Proteomes" id="UP000001064">
    <property type="component" value="Unassembled WGS sequence"/>
</dbReference>
<dbReference type="STRING" id="5786.F0ZFK1"/>
<gene>
    <name evidence="3" type="ORF">DICPUDRAFT_97308</name>
</gene>
<name>F0ZFK1_DICPU</name>
<reference evidence="4" key="1">
    <citation type="journal article" date="2011" name="Genome Biol.">
        <title>Comparative genomics of the social amoebae Dictyostelium discoideum and Dictyostelium purpureum.</title>
        <authorList>
            <consortium name="US DOE Joint Genome Institute (JGI-PGF)"/>
            <person name="Sucgang R."/>
            <person name="Kuo A."/>
            <person name="Tian X."/>
            <person name="Salerno W."/>
            <person name="Parikh A."/>
            <person name="Feasley C.L."/>
            <person name="Dalin E."/>
            <person name="Tu H."/>
            <person name="Huang E."/>
            <person name="Barry K."/>
            <person name="Lindquist E."/>
            <person name="Shapiro H."/>
            <person name="Bruce D."/>
            <person name="Schmutz J."/>
            <person name="Salamov A."/>
            <person name="Fey P."/>
            <person name="Gaudet P."/>
            <person name="Anjard C."/>
            <person name="Babu M.M."/>
            <person name="Basu S."/>
            <person name="Bushmanova Y."/>
            <person name="van der Wel H."/>
            <person name="Katoh-Kurasawa M."/>
            <person name="Dinh C."/>
            <person name="Coutinho P.M."/>
            <person name="Saito T."/>
            <person name="Elias M."/>
            <person name="Schaap P."/>
            <person name="Kay R.R."/>
            <person name="Henrissat B."/>
            <person name="Eichinger L."/>
            <person name="Rivero F."/>
            <person name="Putnam N.H."/>
            <person name="West C.M."/>
            <person name="Loomis W.F."/>
            <person name="Chisholm R.L."/>
            <person name="Shaulsky G."/>
            <person name="Strassmann J.E."/>
            <person name="Queller D.C."/>
            <person name="Kuspa A."/>
            <person name="Grigoriev I.V."/>
        </authorList>
    </citation>
    <scope>NUCLEOTIDE SEQUENCE [LARGE SCALE GENOMIC DNA]</scope>
    <source>
        <strain evidence="4">QSDP1</strain>
    </source>
</reference>
<dbReference type="Gene3D" id="3.40.50.1820">
    <property type="entry name" value="alpha/beta hydrolase"/>
    <property type="match status" value="1"/>
</dbReference>
<organism evidence="3 4">
    <name type="scientific">Dictyostelium purpureum</name>
    <name type="common">Slime mold</name>
    <dbReference type="NCBI Taxonomy" id="5786"/>
    <lineage>
        <taxon>Eukaryota</taxon>
        <taxon>Amoebozoa</taxon>
        <taxon>Evosea</taxon>
        <taxon>Eumycetozoa</taxon>
        <taxon>Dictyostelia</taxon>
        <taxon>Dictyosteliales</taxon>
        <taxon>Dictyosteliaceae</taxon>
        <taxon>Dictyostelium</taxon>
    </lineage>
</organism>
<dbReference type="InParanoid" id="F0ZFK1"/>
<dbReference type="EMBL" id="GL871003">
    <property type="protein sequence ID" value="EGC37311.1"/>
    <property type="molecule type" value="Genomic_DNA"/>
</dbReference>
<proteinExistence type="predicted"/>
<evidence type="ECO:0000259" key="2">
    <source>
        <dbReference type="Pfam" id="PF07859"/>
    </source>
</evidence>
<dbReference type="GO" id="GO:0016787">
    <property type="term" value="F:hydrolase activity"/>
    <property type="evidence" value="ECO:0007669"/>
    <property type="project" value="UniProtKB-KW"/>
</dbReference>
<dbReference type="PANTHER" id="PTHR48081">
    <property type="entry name" value="AB HYDROLASE SUPERFAMILY PROTEIN C4A8.06C"/>
    <property type="match status" value="1"/>
</dbReference>
<keyword evidence="1" id="KW-0378">Hydrolase</keyword>
<dbReference type="VEuPathDB" id="AmoebaDB:DICPUDRAFT_97308"/>
<evidence type="ECO:0000313" key="4">
    <source>
        <dbReference type="Proteomes" id="UP000001064"/>
    </source>
</evidence>
<dbReference type="eggNOG" id="KOG1515">
    <property type="taxonomic scope" value="Eukaryota"/>
</dbReference>
<keyword evidence="4" id="KW-1185">Reference proteome</keyword>
<dbReference type="GeneID" id="10500146"/>
<accession>F0ZFK1</accession>